<dbReference type="PANTHER" id="PTHR23048:SF59">
    <property type="entry name" value="EF-HAND SUPERFAMILY PROTEIN"/>
    <property type="match status" value="1"/>
</dbReference>
<dbReference type="EMBL" id="DS113177">
    <property type="protein sequence ID" value="EAY23564.1"/>
    <property type="molecule type" value="Genomic_DNA"/>
</dbReference>
<dbReference type="Pfam" id="PF00036">
    <property type="entry name" value="EF-hand_1"/>
    <property type="match status" value="1"/>
</dbReference>
<evidence type="ECO:0000313" key="5">
    <source>
        <dbReference type="EMBL" id="EAY23564.1"/>
    </source>
</evidence>
<reference evidence="5" key="2">
    <citation type="journal article" date="2007" name="Science">
        <title>Draft genome sequence of the sexually transmitted pathogen Trichomonas vaginalis.</title>
        <authorList>
            <person name="Carlton J.M."/>
            <person name="Hirt R.P."/>
            <person name="Silva J.C."/>
            <person name="Delcher A.L."/>
            <person name="Schatz M."/>
            <person name="Zhao Q."/>
            <person name="Wortman J.R."/>
            <person name="Bidwell S.L."/>
            <person name="Alsmark U.C.M."/>
            <person name="Besteiro S."/>
            <person name="Sicheritz-Ponten T."/>
            <person name="Noel C.J."/>
            <person name="Dacks J.B."/>
            <person name="Foster P.G."/>
            <person name="Simillion C."/>
            <person name="Van de Peer Y."/>
            <person name="Miranda-Saavedra D."/>
            <person name="Barton G.J."/>
            <person name="Westrop G.D."/>
            <person name="Mueller S."/>
            <person name="Dessi D."/>
            <person name="Fiori P.L."/>
            <person name="Ren Q."/>
            <person name="Paulsen I."/>
            <person name="Zhang H."/>
            <person name="Bastida-Corcuera F.D."/>
            <person name="Simoes-Barbosa A."/>
            <person name="Brown M.T."/>
            <person name="Hayes R.D."/>
            <person name="Mukherjee M."/>
            <person name="Okumura C.Y."/>
            <person name="Schneider R."/>
            <person name="Smith A.J."/>
            <person name="Vanacova S."/>
            <person name="Villalvazo M."/>
            <person name="Haas B.J."/>
            <person name="Pertea M."/>
            <person name="Feldblyum T.V."/>
            <person name="Utterback T.R."/>
            <person name="Shu C.L."/>
            <person name="Osoegawa K."/>
            <person name="de Jong P.J."/>
            <person name="Hrdy I."/>
            <person name="Horvathova L."/>
            <person name="Zubacova Z."/>
            <person name="Dolezal P."/>
            <person name="Malik S.B."/>
            <person name="Logsdon J.M. Jr."/>
            <person name="Henze K."/>
            <person name="Gupta A."/>
            <person name="Wang C.C."/>
            <person name="Dunne R.L."/>
            <person name="Upcroft J.A."/>
            <person name="Upcroft P."/>
            <person name="White O."/>
            <person name="Salzberg S.L."/>
            <person name="Tang P."/>
            <person name="Chiu C.-H."/>
            <person name="Lee Y.-S."/>
            <person name="Embley T.M."/>
            <person name="Coombs G.H."/>
            <person name="Mottram J.C."/>
            <person name="Tachezy J."/>
            <person name="Fraser-Liggett C.M."/>
            <person name="Johnson P.J."/>
        </authorList>
    </citation>
    <scope>NUCLEOTIDE SEQUENCE [LARGE SCALE GENOMIC DNA]</scope>
    <source>
        <strain evidence="5">G3</strain>
    </source>
</reference>
<dbReference type="PROSITE" id="PS00018">
    <property type="entry name" value="EF_HAND_1"/>
    <property type="match status" value="2"/>
</dbReference>
<dbReference type="InterPro" id="IPR002048">
    <property type="entry name" value="EF_hand_dom"/>
</dbReference>
<dbReference type="Pfam" id="PF13499">
    <property type="entry name" value="EF-hand_7"/>
    <property type="match status" value="1"/>
</dbReference>
<dbReference type="VEuPathDB" id="TrichDB:TVAGG3_0991650"/>
<dbReference type="Gene3D" id="1.10.238.10">
    <property type="entry name" value="EF-hand"/>
    <property type="match status" value="2"/>
</dbReference>
<dbReference type="RefSeq" id="XP_001276812.1">
    <property type="nucleotide sequence ID" value="XM_001276811.1"/>
</dbReference>
<dbReference type="VEuPathDB" id="TrichDB:TVAG_119000"/>
<keyword evidence="1" id="KW-0677">Repeat</keyword>
<sequence length="169" mass="19508">MSKKVAVRSTGRREHRENQVQLNEEQRLEIKSAFEVFDADKNGKIDKQELKICVKAMGFDVSKEELNDYIQERGDPEREMIDYPAFYDFIGLKMQKRNNTEEIKRSYKLFKDGASGNITINDLRKIAKEMGTGLTEDDLQIMIKEFDQDGDGEINIAEFMAIMDPSLAN</sequence>
<gene>
    <name evidence="5" type="ORF">TVAG_119000</name>
</gene>
<proteinExistence type="predicted"/>
<dbReference type="InterPro" id="IPR011992">
    <property type="entry name" value="EF-hand-dom_pair"/>
</dbReference>
<dbReference type="KEGG" id="tva:4720805"/>
<dbReference type="eggNOG" id="KOG0028">
    <property type="taxonomic scope" value="Eukaryota"/>
</dbReference>
<evidence type="ECO:0000256" key="2">
    <source>
        <dbReference type="ARBA" id="ARBA00022837"/>
    </source>
</evidence>
<keyword evidence="2" id="KW-0106">Calcium</keyword>
<dbReference type="FunFam" id="1.10.238.10:FF:000172">
    <property type="entry name" value="Cell division control protein"/>
    <property type="match status" value="1"/>
</dbReference>
<evidence type="ECO:0000313" key="6">
    <source>
        <dbReference type="Proteomes" id="UP000001542"/>
    </source>
</evidence>
<dbReference type="AlphaFoldDB" id="A2D747"/>
<dbReference type="CDD" id="cd00051">
    <property type="entry name" value="EFh"/>
    <property type="match status" value="2"/>
</dbReference>
<dbReference type="GO" id="GO:0000226">
    <property type="term" value="P:microtubule cytoskeleton organization"/>
    <property type="evidence" value="ECO:0000318"/>
    <property type="project" value="GO_Central"/>
</dbReference>
<dbReference type="InParanoid" id="A2D747"/>
<dbReference type="InterPro" id="IPR018247">
    <property type="entry name" value="EF_Hand_1_Ca_BS"/>
</dbReference>
<dbReference type="PANTHER" id="PTHR23048">
    <property type="entry name" value="MYOSIN LIGHT CHAIN 1, 3"/>
    <property type="match status" value="1"/>
</dbReference>
<dbReference type="GO" id="GO:0008017">
    <property type="term" value="F:microtubule binding"/>
    <property type="evidence" value="ECO:0000318"/>
    <property type="project" value="GO_Central"/>
</dbReference>
<dbReference type="SMART" id="SM00054">
    <property type="entry name" value="EFh"/>
    <property type="match status" value="2"/>
</dbReference>
<name>A2D747_TRIV3</name>
<dbReference type="STRING" id="5722.A2D747"/>
<keyword evidence="6" id="KW-1185">Reference proteome</keyword>
<feature type="domain" description="EF-hand" evidence="4">
    <location>
        <begin position="134"/>
        <end position="169"/>
    </location>
</feature>
<evidence type="ECO:0000256" key="3">
    <source>
        <dbReference type="SAM" id="MobiDB-lite"/>
    </source>
</evidence>
<dbReference type="InterPro" id="IPR050230">
    <property type="entry name" value="CALM/Myosin/TropC-like"/>
</dbReference>
<reference evidence="5" key="1">
    <citation type="submission" date="2006-10" db="EMBL/GenBank/DDBJ databases">
        <authorList>
            <person name="Amadeo P."/>
            <person name="Zhao Q."/>
            <person name="Wortman J."/>
            <person name="Fraser-Liggett C."/>
            <person name="Carlton J."/>
        </authorList>
    </citation>
    <scope>NUCLEOTIDE SEQUENCE</scope>
    <source>
        <strain evidence="5">G3</strain>
    </source>
</reference>
<organism evidence="5 6">
    <name type="scientific">Trichomonas vaginalis (strain ATCC PRA-98 / G3)</name>
    <dbReference type="NCBI Taxonomy" id="412133"/>
    <lineage>
        <taxon>Eukaryota</taxon>
        <taxon>Metamonada</taxon>
        <taxon>Parabasalia</taxon>
        <taxon>Trichomonadida</taxon>
        <taxon>Trichomonadidae</taxon>
        <taxon>Trichomonas</taxon>
    </lineage>
</organism>
<evidence type="ECO:0000259" key="4">
    <source>
        <dbReference type="PROSITE" id="PS50222"/>
    </source>
</evidence>
<dbReference type="SUPFAM" id="SSF47473">
    <property type="entry name" value="EF-hand"/>
    <property type="match status" value="1"/>
</dbReference>
<feature type="region of interest" description="Disordered" evidence="3">
    <location>
        <begin position="1"/>
        <end position="20"/>
    </location>
</feature>
<dbReference type="SMR" id="A2D747"/>
<accession>A2D747</accession>
<dbReference type="GO" id="GO:0005509">
    <property type="term" value="F:calcium ion binding"/>
    <property type="evidence" value="ECO:0000318"/>
    <property type="project" value="GO_Central"/>
</dbReference>
<dbReference type="Proteomes" id="UP000001542">
    <property type="component" value="Unassembled WGS sequence"/>
</dbReference>
<dbReference type="PROSITE" id="PS50222">
    <property type="entry name" value="EF_HAND_2"/>
    <property type="match status" value="2"/>
</dbReference>
<feature type="domain" description="EF-hand" evidence="4">
    <location>
        <begin position="25"/>
        <end position="60"/>
    </location>
</feature>
<dbReference type="OrthoDB" id="343296at2759"/>
<protein>
    <submittedName>
        <fullName evidence="5">EF hand family protein</fullName>
    </submittedName>
</protein>
<dbReference type="GO" id="GO:0005815">
    <property type="term" value="C:microtubule organizing center"/>
    <property type="evidence" value="ECO:0000318"/>
    <property type="project" value="GO_Central"/>
</dbReference>
<feature type="compositionally biased region" description="Basic and acidic residues" evidence="3">
    <location>
        <begin position="11"/>
        <end position="20"/>
    </location>
</feature>
<evidence type="ECO:0000256" key="1">
    <source>
        <dbReference type="ARBA" id="ARBA00022737"/>
    </source>
</evidence>